<organism evidence="2">
    <name type="scientific">Planktothrix agardhii</name>
    <name type="common">Oscillatoria agardhii</name>
    <dbReference type="NCBI Taxonomy" id="1160"/>
    <lineage>
        <taxon>Bacteria</taxon>
        <taxon>Bacillati</taxon>
        <taxon>Cyanobacteriota</taxon>
        <taxon>Cyanophyceae</taxon>
        <taxon>Oscillatoriophycideae</taxon>
        <taxon>Oscillatoriales</taxon>
        <taxon>Microcoleaceae</taxon>
        <taxon>Planktothrix</taxon>
    </lineage>
</organism>
<gene>
    <name evidence="1" type="ORF">PLAM_mp0070</name>
    <name evidence="2" type="ORF">PLAM_mp0100</name>
</gene>
<protein>
    <submittedName>
        <fullName evidence="2">Uncharacterized protein</fullName>
    </submittedName>
</protein>
<proteinExistence type="predicted"/>
<reference evidence="2" key="1">
    <citation type="submission" date="2015-09" db="EMBL/GenBank/DDBJ databases">
        <authorList>
            <person name="Jackson K.R."/>
            <person name="Lunt B.L."/>
            <person name="Fisher J.N.B."/>
            <person name="Gardner A.V."/>
            <person name="Bailey M.E."/>
            <person name="Deus L.M."/>
            <person name="Earl A.S."/>
            <person name="Gibby P.D."/>
            <person name="Hartmann K.A."/>
            <person name="Liu J.E."/>
            <person name="Manci A.M."/>
            <person name="Nielsen D.A."/>
            <person name="Solomon M.B."/>
            <person name="Breakwell D.P."/>
            <person name="Burnett S.H."/>
            <person name="Grose J.H."/>
        </authorList>
    </citation>
    <scope>NUCLEOTIDE SEQUENCE</scope>
    <source>
        <strain evidence="2">7805</strain>
    </source>
</reference>
<accession>A0A1J1JM57</accession>
<dbReference type="EMBL" id="LO018305">
    <property type="protein sequence ID" value="CUM62365.1"/>
    <property type="molecule type" value="Genomic_DNA"/>
</dbReference>
<sequence>MNEKLTAIHETDNLEECQQIKEVYEDTYPDTRFRLQVKDNAKKGDLLPGFKRYTCIIKEI</sequence>
<dbReference type="EMBL" id="LO018305">
    <property type="protein sequence ID" value="CUM62395.1"/>
    <property type="molecule type" value="Genomic_DNA"/>
</dbReference>
<name>A0A1J1JM57_PLAAG</name>
<evidence type="ECO:0000313" key="2">
    <source>
        <dbReference type="EMBL" id="CUM62395.1"/>
    </source>
</evidence>
<dbReference type="AlphaFoldDB" id="A0A1J1JM57"/>
<evidence type="ECO:0000313" key="1">
    <source>
        <dbReference type="EMBL" id="CUM62365.1"/>
    </source>
</evidence>